<dbReference type="Proteomes" id="UP001056120">
    <property type="component" value="Linkage Group LG17"/>
</dbReference>
<reference evidence="2" key="1">
    <citation type="journal article" date="2022" name="Mol. Ecol. Resour.">
        <title>The genomes of chicory, endive, great burdock and yacon provide insights into Asteraceae palaeo-polyploidization history and plant inulin production.</title>
        <authorList>
            <person name="Fan W."/>
            <person name="Wang S."/>
            <person name="Wang H."/>
            <person name="Wang A."/>
            <person name="Jiang F."/>
            <person name="Liu H."/>
            <person name="Zhao H."/>
            <person name="Xu D."/>
            <person name="Zhang Y."/>
        </authorList>
    </citation>
    <scope>NUCLEOTIDE SEQUENCE [LARGE SCALE GENOMIC DNA]</scope>
    <source>
        <strain evidence="2">cv. Yunnan</strain>
    </source>
</reference>
<protein>
    <submittedName>
        <fullName evidence="1">Uncharacterized protein</fullName>
    </submittedName>
</protein>
<comment type="caution">
    <text evidence="1">The sequence shown here is derived from an EMBL/GenBank/DDBJ whole genome shotgun (WGS) entry which is preliminary data.</text>
</comment>
<evidence type="ECO:0000313" key="2">
    <source>
        <dbReference type="Proteomes" id="UP001056120"/>
    </source>
</evidence>
<accession>A0ACB9EMV7</accession>
<sequence length="200" mass="21918">MNRSRRQLPSEPPKRKGRDEAFDFLKPSTTIRPSRPPPPKPGPQAMATTKPLKPAAPQAMAQTRPFKAISPINMTPYYPKPMSPDNPFRSIPPQSTPFSPMPMASTNPSDVVALRTEAPSKALDRPPAQPDATPTSSNNSEAKGKGKAEAEPNPSMLDPQVKDLTYPEAAKLLMSGELRIPGIFNPSQLFQFLNRKPKNK</sequence>
<gene>
    <name evidence="1" type="ORF">L1987_50583</name>
</gene>
<evidence type="ECO:0000313" key="1">
    <source>
        <dbReference type="EMBL" id="KAI3760192.1"/>
    </source>
</evidence>
<reference evidence="1 2" key="2">
    <citation type="journal article" date="2022" name="Mol. Ecol. Resour.">
        <title>The genomes of chicory, endive, great burdock and yacon provide insights into Asteraceae paleo-polyploidization history and plant inulin production.</title>
        <authorList>
            <person name="Fan W."/>
            <person name="Wang S."/>
            <person name="Wang H."/>
            <person name="Wang A."/>
            <person name="Jiang F."/>
            <person name="Liu H."/>
            <person name="Zhao H."/>
            <person name="Xu D."/>
            <person name="Zhang Y."/>
        </authorList>
    </citation>
    <scope>NUCLEOTIDE SEQUENCE [LARGE SCALE GENOMIC DNA]</scope>
    <source>
        <strain evidence="2">cv. Yunnan</strain>
        <tissue evidence="1">Leaves</tissue>
    </source>
</reference>
<proteinExistence type="predicted"/>
<organism evidence="1 2">
    <name type="scientific">Smallanthus sonchifolius</name>
    <dbReference type="NCBI Taxonomy" id="185202"/>
    <lineage>
        <taxon>Eukaryota</taxon>
        <taxon>Viridiplantae</taxon>
        <taxon>Streptophyta</taxon>
        <taxon>Embryophyta</taxon>
        <taxon>Tracheophyta</taxon>
        <taxon>Spermatophyta</taxon>
        <taxon>Magnoliopsida</taxon>
        <taxon>eudicotyledons</taxon>
        <taxon>Gunneridae</taxon>
        <taxon>Pentapetalae</taxon>
        <taxon>asterids</taxon>
        <taxon>campanulids</taxon>
        <taxon>Asterales</taxon>
        <taxon>Asteraceae</taxon>
        <taxon>Asteroideae</taxon>
        <taxon>Heliantheae alliance</taxon>
        <taxon>Millerieae</taxon>
        <taxon>Smallanthus</taxon>
    </lineage>
</organism>
<keyword evidence="2" id="KW-1185">Reference proteome</keyword>
<dbReference type="EMBL" id="CM042034">
    <property type="protein sequence ID" value="KAI3760192.1"/>
    <property type="molecule type" value="Genomic_DNA"/>
</dbReference>
<name>A0ACB9EMV7_9ASTR</name>